<protein>
    <submittedName>
        <fullName evidence="1">Uncharacterized protein</fullName>
    </submittedName>
</protein>
<gene>
    <name evidence="1" type="ORF">OUZ56_002451</name>
</gene>
<sequence length="59" mass="6472">MNLLSCWTSKPAGALDADGNKPNRTEAVKDIYLATAYVQETNQYSSITLYTLFITNASP</sequence>
<name>A0ABR0A5Q5_9CRUS</name>
<organism evidence="1 2">
    <name type="scientific">Daphnia magna</name>
    <dbReference type="NCBI Taxonomy" id="35525"/>
    <lineage>
        <taxon>Eukaryota</taxon>
        <taxon>Metazoa</taxon>
        <taxon>Ecdysozoa</taxon>
        <taxon>Arthropoda</taxon>
        <taxon>Crustacea</taxon>
        <taxon>Branchiopoda</taxon>
        <taxon>Diplostraca</taxon>
        <taxon>Cladocera</taxon>
        <taxon>Anomopoda</taxon>
        <taxon>Daphniidae</taxon>
        <taxon>Daphnia</taxon>
    </lineage>
</organism>
<comment type="caution">
    <text evidence="1">The sequence shown here is derived from an EMBL/GenBank/DDBJ whole genome shotgun (WGS) entry which is preliminary data.</text>
</comment>
<evidence type="ECO:0000313" key="1">
    <source>
        <dbReference type="EMBL" id="KAK4020477.1"/>
    </source>
</evidence>
<proteinExistence type="predicted"/>
<evidence type="ECO:0000313" key="2">
    <source>
        <dbReference type="Proteomes" id="UP001234178"/>
    </source>
</evidence>
<dbReference type="EMBL" id="JAOYFB010000036">
    <property type="protein sequence ID" value="KAK4020477.1"/>
    <property type="molecule type" value="Genomic_DNA"/>
</dbReference>
<reference evidence="1 2" key="1">
    <citation type="journal article" date="2023" name="Nucleic Acids Res.">
        <title>The hologenome of Daphnia magna reveals possible DNA methylation and microbiome-mediated evolution of the host genome.</title>
        <authorList>
            <person name="Chaturvedi A."/>
            <person name="Li X."/>
            <person name="Dhandapani V."/>
            <person name="Marshall H."/>
            <person name="Kissane S."/>
            <person name="Cuenca-Cambronero M."/>
            <person name="Asole G."/>
            <person name="Calvet F."/>
            <person name="Ruiz-Romero M."/>
            <person name="Marangio P."/>
            <person name="Guigo R."/>
            <person name="Rago D."/>
            <person name="Mirbahai L."/>
            <person name="Eastwood N."/>
            <person name="Colbourne J.K."/>
            <person name="Zhou J."/>
            <person name="Mallon E."/>
            <person name="Orsini L."/>
        </authorList>
    </citation>
    <scope>NUCLEOTIDE SEQUENCE [LARGE SCALE GENOMIC DNA]</scope>
    <source>
        <strain evidence="1">LRV0_1</strain>
    </source>
</reference>
<accession>A0ABR0A5Q5</accession>
<keyword evidence="2" id="KW-1185">Reference proteome</keyword>
<dbReference type="Proteomes" id="UP001234178">
    <property type="component" value="Unassembled WGS sequence"/>
</dbReference>